<dbReference type="Gene3D" id="3.10.20.480">
    <property type="entry name" value="Antirestriction protein ArdA, domain 1"/>
    <property type="match status" value="1"/>
</dbReference>
<dbReference type="KEGG" id="amaq:GO499_08475"/>
<evidence type="ECO:0000313" key="1">
    <source>
        <dbReference type="EMBL" id="QHQ37332.1"/>
    </source>
</evidence>
<name>A0A6P1T9M0_9RHOB</name>
<dbReference type="InterPro" id="IPR041895">
    <property type="entry name" value="ArdA_dom1"/>
</dbReference>
<accession>A0A6P1T9M0</accession>
<keyword evidence="2" id="KW-1185">Reference proteome</keyword>
<dbReference type="InterPro" id="IPR041893">
    <property type="entry name" value="ArdA_dom3"/>
</dbReference>
<organism evidence="1 2">
    <name type="scientific">Algicella marina</name>
    <dbReference type="NCBI Taxonomy" id="2683284"/>
    <lineage>
        <taxon>Bacteria</taxon>
        <taxon>Pseudomonadati</taxon>
        <taxon>Pseudomonadota</taxon>
        <taxon>Alphaproteobacteria</taxon>
        <taxon>Rhodobacterales</taxon>
        <taxon>Paracoccaceae</taxon>
        <taxon>Algicella</taxon>
    </lineage>
</organism>
<proteinExistence type="predicted"/>
<protein>
    <submittedName>
        <fullName evidence="1">Antirestriction protein ArdA</fullName>
    </submittedName>
</protein>
<reference evidence="1 2" key="1">
    <citation type="submission" date="2019-12" db="EMBL/GenBank/DDBJ databases">
        <title>Complete genome sequence of Algicella marina strain 9Alg 56(T) isolated from the red alga Tichocarpus crinitus.</title>
        <authorList>
            <person name="Kim S.-G."/>
            <person name="Nedashkovskaya O.I."/>
        </authorList>
    </citation>
    <scope>NUCLEOTIDE SEQUENCE [LARGE SCALE GENOMIC DNA]</scope>
    <source>
        <strain evidence="1 2">9Alg 56</strain>
    </source>
</reference>
<dbReference type="EMBL" id="CP046620">
    <property type="protein sequence ID" value="QHQ37332.1"/>
    <property type="molecule type" value="Genomic_DNA"/>
</dbReference>
<dbReference type="Proteomes" id="UP000464495">
    <property type="component" value="Chromosome"/>
</dbReference>
<evidence type="ECO:0000313" key="2">
    <source>
        <dbReference type="Proteomes" id="UP000464495"/>
    </source>
</evidence>
<gene>
    <name evidence="1" type="ORF">GO499_08475</name>
</gene>
<dbReference type="InterPro" id="IPR009899">
    <property type="entry name" value="ArdA"/>
</dbReference>
<sequence length="172" mass="19368">MKTSQGDIQIYVACLASYNNGILHGAWINAEQAAYAIYDEVQAMLAASPMEDAEEWAIHDYEGFEGVRLSEWSGFAEVAKLAAFIAEHGKIGAELITYLGSLEDARKAIEDSYAGAYRSLAEFAEEMTEQSTDIPENLRFYIDYDRMARDIEINDVFTVETGFEQVHVFWSH</sequence>
<dbReference type="Pfam" id="PF07275">
    <property type="entry name" value="ArdA"/>
    <property type="match status" value="1"/>
</dbReference>
<dbReference type="Gene3D" id="1.10.10.1190">
    <property type="entry name" value="Antirestriction protein ArdA, domain 3"/>
    <property type="match status" value="1"/>
</dbReference>
<dbReference type="AlphaFoldDB" id="A0A6P1T9M0"/>